<name>A0A4Q7WPS2_9ACTN</name>
<dbReference type="Gene3D" id="2.160.20.10">
    <property type="entry name" value="Single-stranded right-handed beta-helix, Pectin lyase-like"/>
    <property type="match status" value="1"/>
</dbReference>
<dbReference type="InterPro" id="IPR039448">
    <property type="entry name" value="Beta_helix"/>
</dbReference>
<dbReference type="EMBL" id="SHKR01000014">
    <property type="protein sequence ID" value="RZU12231.1"/>
    <property type="molecule type" value="Genomic_DNA"/>
</dbReference>
<evidence type="ECO:0000313" key="3">
    <source>
        <dbReference type="EMBL" id="RZU12231.1"/>
    </source>
</evidence>
<sequence length="544" mass="57590">MPPEGNSTQRREPPAARAWYRRPPVLATGGLVVAAALVAAGLTYFKDDQAKAADPATSAPAVAASPAPPAPTAPPARICANASVLEGPATAPAGAVAVSTTQNLNDLTTQNPAGTTFWLSPGTHRLGTAQFAQVIPKDGNVYVGAPGAILDGGKKNRYAFTGYATGVTIRNLTIQNFGAPRTNNDEGVVNHDAAARWTVQANTIRHNAGAGLMIGDHNVVRSNCLSENGQYGFNAYNPGKVAGITIDHNEIAGNNTDDWERLKGGCGCTGGGKFWEVTGAVVRANWVHDNHSAGLWADTNNTGFVIEGNYISSNAAEGLIYETSYNAGIRGNAFVRNGLGKGPENAGFPTPALYISESGSDPRAPGVFNQTFEISGNVFTDNWAGVVLWENADRFAGSPANTSTGSGTMVNPSVVTAKTCNATTIKTQPYRSDCRWKTQNVRVHDNVFALDPDNIGKTCAVRTGCGYNGLFSNWGTFPNWSPYKNATIQDAITFHQGNRFFNNTYSGPWNFIVHEQGNGVNWASWQGAPYGQDSDSVIKVSGER</sequence>
<dbReference type="SMART" id="SM00710">
    <property type="entry name" value="PbH1"/>
    <property type="match status" value="7"/>
</dbReference>
<keyword evidence="4" id="KW-1185">Reference proteome</keyword>
<feature type="transmembrane region" description="Helical" evidence="1">
    <location>
        <begin position="25"/>
        <end position="45"/>
    </location>
</feature>
<keyword evidence="1" id="KW-0812">Transmembrane</keyword>
<dbReference type="Pfam" id="PF13229">
    <property type="entry name" value="Beta_helix"/>
    <property type="match status" value="1"/>
</dbReference>
<keyword evidence="1" id="KW-0472">Membrane</keyword>
<organism evidence="3 4">
    <name type="scientific">Kribbella rubisoli</name>
    <dbReference type="NCBI Taxonomy" id="3075929"/>
    <lineage>
        <taxon>Bacteria</taxon>
        <taxon>Bacillati</taxon>
        <taxon>Actinomycetota</taxon>
        <taxon>Actinomycetes</taxon>
        <taxon>Propionibacteriales</taxon>
        <taxon>Kribbellaceae</taxon>
        <taxon>Kribbella</taxon>
    </lineage>
</organism>
<feature type="domain" description="Right handed beta helix" evidence="2">
    <location>
        <begin position="190"/>
        <end position="340"/>
    </location>
</feature>
<dbReference type="Proteomes" id="UP000292027">
    <property type="component" value="Unassembled WGS sequence"/>
</dbReference>
<dbReference type="SUPFAM" id="SSF51126">
    <property type="entry name" value="Pectin lyase-like"/>
    <property type="match status" value="1"/>
</dbReference>
<gene>
    <name evidence="3" type="ORF">EV645_5494</name>
</gene>
<proteinExistence type="predicted"/>
<comment type="caution">
    <text evidence="3">The sequence shown here is derived from an EMBL/GenBank/DDBJ whole genome shotgun (WGS) entry which is preliminary data.</text>
</comment>
<dbReference type="OrthoDB" id="3491333at2"/>
<dbReference type="RefSeq" id="WP_130446839.1">
    <property type="nucleotide sequence ID" value="NZ_SHKR01000014.1"/>
</dbReference>
<accession>A0A4Q7WPS2</accession>
<dbReference type="AlphaFoldDB" id="A0A4Q7WPS2"/>
<dbReference type="InterPro" id="IPR011050">
    <property type="entry name" value="Pectin_lyase_fold/virulence"/>
</dbReference>
<reference evidence="3 4" key="1">
    <citation type="journal article" date="2015" name="Stand. Genomic Sci.">
        <title>Genomic Encyclopedia of Bacterial and Archaeal Type Strains, Phase III: the genomes of soil and plant-associated and newly described type strains.</title>
        <authorList>
            <person name="Whitman W.B."/>
            <person name="Woyke T."/>
            <person name="Klenk H.P."/>
            <person name="Zhou Y."/>
            <person name="Lilburn T.G."/>
            <person name="Beck B.J."/>
            <person name="De Vos P."/>
            <person name="Vandamme P."/>
            <person name="Eisen J.A."/>
            <person name="Garrity G."/>
            <person name="Hugenholtz P."/>
            <person name="Kyrpides N.C."/>
        </authorList>
    </citation>
    <scope>NUCLEOTIDE SEQUENCE [LARGE SCALE GENOMIC DNA]</scope>
    <source>
        <strain evidence="3 4">VKM Ac-2540</strain>
    </source>
</reference>
<protein>
    <submittedName>
        <fullName evidence="3">Parallel beta helix pectate lyase-like protein</fullName>
    </submittedName>
</protein>
<evidence type="ECO:0000313" key="4">
    <source>
        <dbReference type="Proteomes" id="UP000292027"/>
    </source>
</evidence>
<evidence type="ECO:0000256" key="1">
    <source>
        <dbReference type="SAM" id="Phobius"/>
    </source>
</evidence>
<keyword evidence="1" id="KW-1133">Transmembrane helix</keyword>
<dbReference type="InterPro" id="IPR012334">
    <property type="entry name" value="Pectin_lyas_fold"/>
</dbReference>
<dbReference type="InterPro" id="IPR006626">
    <property type="entry name" value="PbH1"/>
</dbReference>
<evidence type="ECO:0000259" key="2">
    <source>
        <dbReference type="Pfam" id="PF13229"/>
    </source>
</evidence>
<keyword evidence="3" id="KW-0456">Lyase</keyword>
<dbReference type="GO" id="GO:0016829">
    <property type="term" value="F:lyase activity"/>
    <property type="evidence" value="ECO:0007669"/>
    <property type="project" value="UniProtKB-KW"/>
</dbReference>